<feature type="region of interest" description="Disordered" evidence="1">
    <location>
        <begin position="1"/>
        <end position="46"/>
    </location>
</feature>
<evidence type="ECO:0000313" key="3">
    <source>
        <dbReference type="Proteomes" id="UP000044602"/>
    </source>
</evidence>
<keyword evidence="3" id="KW-1185">Reference proteome</keyword>
<dbReference type="Proteomes" id="UP000044602">
    <property type="component" value="Unassembled WGS sequence"/>
</dbReference>
<organism evidence="2 3">
    <name type="scientific">Verticillium longisporum</name>
    <name type="common">Verticillium dahliae var. longisporum</name>
    <dbReference type="NCBI Taxonomy" id="100787"/>
    <lineage>
        <taxon>Eukaryota</taxon>
        <taxon>Fungi</taxon>
        <taxon>Dikarya</taxon>
        <taxon>Ascomycota</taxon>
        <taxon>Pezizomycotina</taxon>
        <taxon>Sordariomycetes</taxon>
        <taxon>Hypocreomycetidae</taxon>
        <taxon>Glomerellales</taxon>
        <taxon>Plectosphaerellaceae</taxon>
        <taxon>Verticillium</taxon>
    </lineage>
</organism>
<feature type="non-terminal residue" evidence="2">
    <location>
        <position position="1"/>
    </location>
</feature>
<name>A0A0G4MRE5_VERLO</name>
<accession>A0A0G4MRE5</accession>
<gene>
    <name evidence="2" type="ORF">BN1708_020060</name>
</gene>
<sequence length="46" mass="5198">HQPARRIQHPFLPRPLRPLHGPAAQGQSRGGPLPVRRPSHPPLRFL</sequence>
<protein>
    <submittedName>
        <fullName evidence="2">Uncharacterized protein</fullName>
    </submittedName>
</protein>
<reference evidence="3" key="1">
    <citation type="submission" date="2015-05" db="EMBL/GenBank/DDBJ databases">
        <authorList>
            <person name="Fogelqvist Johan"/>
        </authorList>
    </citation>
    <scope>NUCLEOTIDE SEQUENCE [LARGE SCALE GENOMIC DNA]</scope>
</reference>
<proteinExistence type="predicted"/>
<dbReference type="AlphaFoldDB" id="A0A0G4MRE5"/>
<evidence type="ECO:0000256" key="1">
    <source>
        <dbReference type="SAM" id="MobiDB-lite"/>
    </source>
</evidence>
<dbReference type="EMBL" id="CVQH01024255">
    <property type="protein sequence ID" value="CRK36670.1"/>
    <property type="molecule type" value="Genomic_DNA"/>
</dbReference>
<evidence type="ECO:0000313" key="2">
    <source>
        <dbReference type="EMBL" id="CRK36670.1"/>
    </source>
</evidence>